<evidence type="ECO:0000256" key="1">
    <source>
        <dbReference type="SAM" id="MobiDB-lite"/>
    </source>
</evidence>
<comment type="caution">
    <text evidence="2">The sequence shown here is derived from an EMBL/GenBank/DDBJ whole genome shotgun (WGS) entry which is preliminary data.</text>
</comment>
<feature type="compositionally biased region" description="Basic residues" evidence="1">
    <location>
        <begin position="25"/>
        <end position="34"/>
    </location>
</feature>
<dbReference type="AlphaFoldDB" id="A0A848BR99"/>
<accession>A0A848BR99</accession>
<dbReference type="RefSeq" id="WP_170087521.1">
    <property type="nucleotide sequence ID" value="NZ_JABAFG010000008.1"/>
</dbReference>
<organism evidence="2 3">
    <name type="scientific">Megasphaera hexanoica</name>
    <dbReference type="NCBI Taxonomy" id="1675036"/>
    <lineage>
        <taxon>Bacteria</taxon>
        <taxon>Bacillati</taxon>
        <taxon>Bacillota</taxon>
        <taxon>Negativicutes</taxon>
        <taxon>Veillonellales</taxon>
        <taxon>Veillonellaceae</taxon>
        <taxon>Megasphaera</taxon>
    </lineage>
</organism>
<protein>
    <submittedName>
        <fullName evidence="2">Uncharacterized protein</fullName>
    </submittedName>
</protein>
<reference evidence="2 3" key="1">
    <citation type="submission" date="2020-04" db="EMBL/GenBank/DDBJ databases">
        <authorList>
            <person name="Hitch T.C.A."/>
            <person name="Wylensek D."/>
            <person name="Clavel T."/>
        </authorList>
    </citation>
    <scope>NUCLEOTIDE SEQUENCE [LARGE SCALE GENOMIC DNA]</scope>
    <source>
        <strain evidence="2 3">Oil-RF-744-FAT-WT-6-1</strain>
    </source>
</reference>
<name>A0A848BR99_9FIRM</name>
<evidence type="ECO:0000313" key="3">
    <source>
        <dbReference type="Proteomes" id="UP000591071"/>
    </source>
</evidence>
<dbReference type="EMBL" id="JABAFG010000008">
    <property type="protein sequence ID" value="NME28242.1"/>
    <property type="molecule type" value="Genomic_DNA"/>
</dbReference>
<evidence type="ECO:0000313" key="2">
    <source>
        <dbReference type="EMBL" id="NME28242.1"/>
    </source>
</evidence>
<gene>
    <name evidence="2" type="ORF">HF872_06350</name>
</gene>
<dbReference type="Proteomes" id="UP000591071">
    <property type="component" value="Unassembled WGS sequence"/>
</dbReference>
<sequence length="151" mass="16703">MEYIIAIILLMLLFSLPDALRRKRRYPHRGKRRSSPIDTPQRQKQTRPEPSPQRASQTGQAPEQGKMRTAGQETRNPAPADTGRLEGNHRPAAAVIGTTAEPVTVPGAPAVVYSYVQPPAWSGLSGEARDIYAGLVWSELLQKPVSLRDRK</sequence>
<feature type="region of interest" description="Disordered" evidence="1">
    <location>
        <begin position="25"/>
        <end position="93"/>
    </location>
</feature>
<proteinExistence type="predicted"/>